<dbReference type="RefSeq" id="WP_262709569.1">
    <property type="nucleotide sequence ID" value="NZ_CP037954.1"/>
</dbReference>
<sequence>MKFKAGDENANAVGMMLKQLTRNIQKQMREINNPIELNHKVGYE</sequence>
<gene>
    <name evidence="1" type="ORF">NBC122_02761</name>
</gene>
<reference evidence="1 2" key="1">
    <citation type="submission" date="2019-03" db="EMBL/GenBank/DDBJ databases">
        <authorList>
            <person name="Kim H."/>
            <person name="Yu S.-M."/>
        </authorList>
    </citation>
    <scope>NUCLEOTIDE SEQUENCE [LARGE SCALE GENOMIC DNA]</scope>
    <source>
        <strain evidence="1 2">NBC122</strain>
    </source>
</reference>
<name>A0A4P6ZIW9_9FLAO</name>
<protein>
    <submittedName>
        <fullName evidence="1">Uncharacterized protein</fullName>
    </submittedName>
</protein>
<proteinExistence type="predicted"/>
<dbReference type="KEGG" id="csal:NBC122_02761"/>
<evidence type="ECO:0000313" key="2">
    <source>
        <dbReference type="Proteomes" id="UP000294419"/>
    </source>
</evidence>
<dbReference type="AlphaFoldDB" id="A0A4P6ZIW9"/>
<evidence type="ECO:0000313" key="1">
    <source>
        <dbReference type="EMBL" id="QBO59562.1"/>
    </source>
</evidence>
<dbReference type="EMBL" id="CP037954">
    <property type="protein sequence ID" value="QBO59562.1"/>
    <property type="molecule type" value="Genomic_DNA"/>
</dbReference>
<dbReference type="Proteomes" id="UP000294419">
    <property type="component" value="Chromosome"/>
</dbReference>
<organism evidence="1 2">
    <name type="scientific">Chryseobacterium salivictor</name>
    <dbReference type="NCBI Taxonomy" id="2547600"/>
    <lineage>
        <taxon>Bacteria</taxon>
        <taxon>Pseudomonadati</taxon>
        <taxon>Bacteroidota</taxon>
        <taxon>Flavobacteriia</taxon>
        <taxon>Flavobacteriales</taxon>
        <taxon>Weeksellaceae</taxon>
        <taxon>Chryseobacterium group</taxon>
        <taxon>Chryseobacterium</taxon>
    </lineage>
</organism>
<accession>A0A4P6ZIW9</accession>
<keyword evidence="2" id="KW-1185">Reference proteome</keyword>